<feature type="transmembrane region" description="Helical" evidence="1">
    <location>
        <begin position="72"/>
        <end position="92"/>
    </location>
</feature>
<reference evidence="2 3" key="1">
    <citation type="submission" date="2021-06" db="EMBL/GenBank/DDBJ databases">
        <title>Bacillus sp. RD4P76, an endophyte from a halophyte.</title>
        <authorList>
            <person name="Sun J.-Q."/>
        </authorList>
    </citation>
    <scope>NUCLEOTIDE SEQUENCE [LARGE SCALE GENOMIC DNA]</scope>
    <source>
        <strain evidence="2 3">CGMCC 1.15917</strain>
    </source>
</reference>
<keyword evidence="1" id="KW-1133">Transmembrane helix</keyword>
<gene>
    <name evidence="2" type="ORF">KS419_15235</name>
</gene>
<evidence type="ECO:0000313" key="3">
    <source>
        <dbReference type="Proteomes" id="UP000784880"/>
    </source>
</evidence>
<feature type="transmembrane region" description="Helical" evidence="1">
    <location>
        <begin position="164"/>
        <end position="182"/>
    </location>
</feature>
<dbReference type="EMBL" id="JAHQCS010000121">
    <property type="protein sequence ID" value="MBU9713084.1"/>
    <property type="molecule type" value="Genomic_DNA"/>
</dbReference>
<dbReference type="Proteomes" id="UP000784880">
    <property type="component" value="Unassembled WGS sequence"/>
</dbReference>
<proteinExistence type="predicted"/>
<keyword evidence="3" id="KW-1185">Reference proteome</keyword>
<keyword evidence="1" id="KW-0812">Transmembrane</keyword>
<comment type="caution">
    <text evidence="2">The sequence shown here is derived from an EMBL/GenBank/DDBJ whole genome shotgun (WGS) entry which is preliminary data.</text>
</comment>
<accession>A0ABS6JHE4</accession>
<feature type="transmembrane region" description="Helical" evidence="1">
    <location>
        <begin position="34"/>
        <end position="52"/>
    </location>
</feature>
<sequence>MEEKKQLNYFQYSFLLIKNPDEIITKDYKGFHKYGFFNMIILILAIFSNKLLEGLDYANEDPWYLRELYESITLTVSIAIPLGGIMLLMNWVATKVIDRRSLAYYSEKLGSVMFYPMIFYFITIILQLYNVSFYPLFSSLAMSFLYIGLFLVSYLFAARDNFKISALFVVGFYFISKIINLVI</sequence>
<protein>
    <recommendedName>
        <fullName evidence="4">Yip1 domain-containing protein</fullName>
    </recommendedName>
</protein>
<feature type="transmembrane region" description="Helical" evidence="1">
    <location>
        <begin position="136"/>
        <end position="157"/>
    </location>
</feature>
<keyword evidence="1" id="KW-0472">Membrane</keyword>
<evidence type="ECO:0000313" key="2">
    <source>
        <dbReference type="EMBL" id="MBU9713084.1"/>
    </source>
</evidence>
<name>A0ABS6JHE4_9BACI</name>
<dbReference type="RefSeq" id="WP_217067257.1">
    <property type="nucleotide sequence ID" value="NZ_JAHQCS010000121.1"/>
</dbReference>
<feature type="transmembrane region" description="Helical" evidence="1">
    <location>
        <begin position="112"/>
        <end position="130"/>
    </location>
</feature>
<evidence type="ECO:0000256" key="1">
    <source>
        <dbReference type="SAM" id="Phobius"/>
    </source>
</evidence>
<evidence type="ECO:0008006" key="4">
    <source>
        <dbReference type="Google" id="ProtNLM"/>
    </source>
</evidence>
<organism evidence="2 3">
    <name type="scientific">Evansella tamaricis</name>
    <dbReference type="NCBI Taxonomy" id="2069301"/>
    <lineage>
        <taxon>Bacteria</taxon>
        <taxon>Bacillati</taxon>
        <taxon>Bacillota</taxon>
        <taxon>Bacilli</taxon>
        <taxon>Bacillales</taxon>
        <taxon>Bacillaceae</taxon>
        <taxon>Evansella</taxon>
    </lineage>
</organism>